<dbReference type="AlphaFoldDB" id="A0AAD5MII5"/>
<dbReference type="EMBL" id="JAHQIW010003099">
    <property type="protein sequence ID" value="KAJ1357323.1"/>
    <property type="molecule type" value="Genomic_DNA"/>
</dbReference>
<dbReference type="Proteomes" id="UP001196413">
    <property type="component" value="Unassembled WGS sequence"/>
</dbReference>
<organism evidence="1 2">
    <name type="scientific">Parelaphostrongylus tenuis</name>
    <name type="common">Meningeal worm</name>
    <dbReference type="NCBI Taxonomy" id="148309"/>
    <lineage>
        <taxon>Eukaryota</taxon>
        <taxon>Metazoa</taxon>
        <taxon>Ecdysozoa</taxon>
        <taxon>Nematoda</taxon>
        <taxon>Chromadorea</taxon>
        <taxon>Rhabditida</taxon>
        <taxon>Rhabditina</taxon>
        <taxon>Rhabditomorpha</taxon>
        <taxon>Strongyloidea</taxon>
        <taxon>Metastrongylidae</taxon>
        <taxon>Parelaphostrongylus</taxon>
    </lineage>
</organism>
<reference evidence="1" key="1">
    <citation type="submission" date="2021-06" db="EMBL/GenBank/DDBJ databases">
        <title>Parelaphostrongylus tenuis whole genome reference sequence.</title>
        <authorList>
            <person name="Garwood T.J."/>
            <person name="Larsen P.A."/>
            <person name="Fountain-Jones N.M."/>
            <person name="Garbe J.R."/>
            <person name="Macchietto M.G."/>
            <person name="Kania S.A."/>
            <person name="Gerhold R.W."/>
            <person name="Richards J.E."/>
            <person name="Wolf T.M."/>
        </authorList>
    </citation>
    <scope>NUCLEOTIDE SEQUENCE</scope>
    <source>
        <strain evidence="1">MNPRO001-30</strain>
        <tissue evidence="1">Meninges</tissue>
    </source>
</reference>
<sequence>MATLGIVSRFIALTEQEVATIERIAECGGDGRHQQQITEVTTAETNTISG</sequence>
<name>A0AAD5MII5_PARTN</name>
<protein>
    <submittedName>
        <fullName evidence="1">Uncharacterized protein</fullName>
    </submittedName>
</protein>
<evidence type="ECO:0000313" key="2">
    <source>
        <dbReference type="Proteomes" id="UP001196413"/>
    </source>
</evidence>
<keyword evidence="2" id="KW-1185">Reference proteome</keyword>
<comment type="caution">
    <text evidence="1">The sequence shown here is derived from an EMBL/GenBank/DDBJ whole genome shotgun (WGS) entry which is preliminary data.</text>
</comment>
<evidence type="ECO:0000313" key="1">
    <source>
        <dbReference type="EMBL" id="KAJ1357323.1"/>
    </source>
</evidence>
<gene>
    <name evidence="1" type="ORF">KIN20_015452</name>
</gene>
<accession>A0AAD5MII5</accession>
<proteinExistence type="predicted"/>